<accession>A0A699UM24</accession>
<dbReference type="AlphaFoldDB" id="A0A699UM24"/>
<organism evidence="1">
    <name type="scientific">Tanacetum cinerariifolium</name>
    <name type="common">Dalmatian daisy</name>
    <name type="synonym">Chrysanthemum cinerariifolium</name>
    <dbReference type="NCBI Taxonomy" id="118510"/>
    <lineage>
        <taxon>Eukaryota</taxon>
        <taxon>Viridiplantae</taxon>
        <taxon>Streptophyta</taxon>
        <taxon>Embryophyta</taxon>
        <taxon>Tracheophyta</taxon>
        <taxon>Spermatophyta</taxon>
        <taxon>Magnoliopsida</taxon>
        <taxon>eudicotyledons</taxon>
        <taxon>Gunneridae</taxon>
        <taxon>Pentapetalae</taxon>
        <taxon>asterids</taxon>
        <taxon>campanulids</taxon>
        <taxon>Asterales</taxon>
        <taxon>Asteraceae</taxon>
        <taxon>Asteroideae</taxon>
        <taxon>Anthemideae</taxon>
        <taxon>Anthemidinae</taxon>
        <taxon>Tanacetum</taxon>
    </lineage>
</organism>
<name>A0A699UM24_TANCI</name>
<reference evidence="1" key="1">
    <citation type="journal article" date="2019" name="Sci. Rep.">
        <title>Draft genome of Tanacetum cinerariifolium, the natural source of mosquito coil.</title>
        <authorList>
            <person name="Yamashiro T."/>
            <person name="Shiraishi A."/>
            <person name="Satake H."/>
            <person name="Nakayama K."/>
        </authorList>
    </citation>
    <scope>NUCLEOTIDE SEQUENCE</scope>
</reference>
<comment type="caution">
    <text evidence="1">The sequence shown here is derived from an EMBL/GenBank/DDBJ whole genome shotgun (WGS) entry which is preliminary data.</text>
</comment>
<feature type="non-terminal residue" evidence="1">
    <location>
        <position position="70"/>
    </location>
</feature>
<protein>
    <submittedName>
        <fullName evidence="1">Uncharacterized protein</fullName>
    </submittedName>
</protein>
<proteinExistence type="predicted"/>
<dbReference type="EMBL" id="BKCJ011342839">
    <property type="protein sequence ID" value="GFD23163.1"/>
    <property type="molecule type" value="Genomic_DNA"/>
</dbReference>
<sequence>MKPQSESLMYWYEPLVTGSSGIGNNGGVHIGSALDRSARINVDGAANLIKTIDALVRGSIIGGGGGGGSG</sequence>
<gene>
    <name evidence="1" type="ORF">Tci_895132</name>
</gene>
<evidence type="ECO:0000313" key="1">
    <source>
        <dbReference type="EMBL" id="GFD23163.1"/>
    </source>
</evidence>